<reference evidence="1 2" key="1">
    <citation type="submission" date="2018-06" db="EMBL/GenBank/DDBJ databases">
        <authorList>
            <consortium name="Pathogen Informatics"/>
            <person name="Doyle S."/>
        </authorList>
    </citation>
    <scope>NUCLEOTIDE SEQUENCE [LARGE SCALE GENOMIC DNA]</scope>
    <source>
        <strain evidence="1 2">NCTC8985</strain>
    </source>
</reference>
<evidence type="ECO:0000313" key="2">
    <source>
        <dbReference type="Proteomes" id="UP000254405"/>
    </source>
</evidence>
<proteinExistence type="predicted"/>
<dbReference type="AlphaFoldDB" id="A0A376TL85"/>
<accession>A0A376TL85</accession>
<sequence>MHQVEGVINFIKAHGMRDKRFQIDITFHRIFNHTR</sequence>
<organism evidence="1 2">
    <name type="scientific">Escherichia coli</name>
    <dbReference type="NCBI Taxonomy" id="562"/>
    <lineage>
        <taxon>Bacteria</taxon>
        <taxon>Pseudomonadati</taxon>
        <taxon>Pseudomonadota</taxon>
        <taxon>Gammaproteobacteria</taxon>
        <taxon>Enterobacterales</taxon>
        <taxon>Enterobacteriaceae</taxon>
        <taxon>Escherichia</taxon>
    </lineage>
</organism>
<dbReference type="EMBL" id="UGCO01000001">
    <property type="protein sequence ID" value="STI77543.1"/>
    <property type="molecule type" value="Genomic_DNA"/>
</dbReference>
<evidence type="ECO:0000313" key="1">
    <source>
        <dbReference type="EMBL" id="STI77543.1"/>
    </source>
</evidence>
<dbReference type="Proteomes" id="UP000254405">
    <property type="component" value="Unassembled WGS sequence"/>
</dbReference>
<gene>
    <name evidence="1" type="ORF">NCTC8985_02840</name>
</gene>
<protein>
    <submittedName>
        <fullName evidence="1">Uncharacterized protein</fullName>
    </submittedName>
</protein>
<name>A0A376TL85_ECOLX</name>